<name>A0A3A2ZG45_9EURO</name>
<gene>
    <name evidence="2" type="ORF">PHISCL_07334</name>
</gene>
<dbReference type="GO" id="GO:0008081">
    <property type="term" value="F:phosphoric diester hydrolase activity"/>
    <property type="evidence" value="ECO:0007669"/>
    <property type="project" value="InterPro"/>
</dbReference>
<protein>
    <recommendedName>
        <fullName evidence="4">PLC-like phosphodiesterase</fullName>
    </recommendedName>
</protein>
<dbReference type="Pfam" id="PF26146">
    <property type="entry name" value="PI-PLC_X"/>
    <property type="match status" value="1"/>
</dbReference>
<reference evidence="3" key="1">
    <citation type="submission" date="2017-02" db="EMBL/GenBank/DDBJ databases">
        <authorList>
            <person name="Tafer H."/>
            <person name="Lopandic K."/>
        </authorList>
    </citation>
    <scope>NUCLEOTIDE SEQUENCE [LARGE SCALE GENOMIC DNA]</scope>
    <source>
        <strain evidence="3">CBS 366.77</strain>
    </source>
</reference>
<evidence type="ECO:0000313" key="2">
    <source>
        <dbReference type="EMBL" id="RJE20337.1"/>
    </source>
</evidence>
<evidence type="ECO:0000256" key="1">
    <source>
        <dbReference type="SAM" id="SignalP"/>
    </source>
</evidence>
<dbReference type="Proteomes" id="UP000266188">
    <property type="component" value="Unassembled WGS sequence"/>
</dbReference>
<accession>A0A3A2ZG45</accession>
<dbReference type="InterPro" id="IPR051057">
    <property type="entry name" value="PI-PLC_domain"/>
</dbReference>
<comment type="caution">
    <text evidence="2">The sequence shown here is derived from an EMBL/GenBank/DDBJ whole genome shotgun (WGS) entry which is preliminary data.</text>
</comment>
<keyword evidence="1" id="KW-0732">Signal</keyword>
<organism evidence="2 3">
    <name type="scientific">Aspergillus sclerotialis</name>
    <dbReference type="NCBI Taxonomy" id="2070753"/>
    <lineage>
        <taxon>Eukaryota</taxon>
        <taxon>Fungi</taxon>
        <taxon>Dikarya</taxon>
        <taxon>Ascomycota</taxon>
        <taxon>Pezizomycotina</taxon>
        <taxon>Eurotiomycetes</taxon>
        <taxon>Eurotiomycetidae</taxon>
        <taxon>Eurotiales</taxon>
        <taxon>Aspergillaceae</taxon>
        <taxon>Aspergillus</taxon>
        <taxon>Aspergillus subgen. Polypaecilum</taxon>
    </lineage>
</organism>
<evidence type="ECO:0008006" key="4">
    <source>
        <dbReference type="Google" id="ProtNLM"/>
    </source>
</evidence>
<dbReference type="AlphaFoldDB" id="A0A3A2ZG45"/>
<keyword evidence="3" id="KW-1185">Reference proteome</keyword>
<evidence type="ECO:0000313" key="3">
    <source>
        <dbReference type="Proteomes" id="UP000266188"/>
    </source>
</evidence>
<sequence>MNWKKLLPILPTLIQLATSTPCTTPKAAPQTCNGQAAYCNRAYSNITQTGSHDSPFVGPLPQQNQNLPVEKQLDFGIRFLQAQTHKNPFDDSIIELCHTSCFLEDAGPLEGYLRTVKKWLDGHGNEVVTLLLTNQDSFSPESFGSIFKKTGLDSYAFVPESSPSTLPMDKWPTMGEMIESGKRLVVFLDYGASPSKVPYILDEFAYYFETPYDVTDPSFPDCSINRPPNASPAGRMYIMSHFLDVEIFGIKVPDRERAPRTNAATGPGSIGAQSTVCEGLYGRDPTVVLVDFVDQGDVLAAER</sequence>
<dbReference type="OrthoDB" id="7984201at2759"/>
<dbReference type="EMBL" id="MVGC01000317">
    <property type="protein sequence ID" value="RJE20337.1"/>
    <property type="molecule type" value="Genomic_DNA"/>
</dbReference>
<dbReference type="STRING" id="2070753.A0A3A2ZG45"/>
<feature type="chain" id="PRO_5017467739" description="PLC-like phosphodiesterase" evidence="1">
    <location>
        <begin position="20"/>
        <end position="303"/>
    </location>
</feature>
<feature type="non-terminal residue" evidence="2">
    <location>
        <position position="303"/>
    </location>
</feature>
<dbReference type="SUPFAM" id="SSF51695">
    <property type="entry name" value="PLC-like phosphodiesterases"/>
    <property type="match status" value="1"/>
</dbReference>
<dbReference type="GO" id="GO:0006629">
    <property type="term" value="P:lipid metabolic process"/>
    <property type="evidence" value="ECO:0007669"/>
    <property type="project" value="InterPro"/>
</dbReference>
<dbReference type="PANTHER" id="PTHR13593">
    <property type="match status" value="1"/>
</dbReference>
<feature type="signal peptide" evidence="1">
    <location>
        <begin position="1"/>
        <end position="19"/>
    </location>
</feature>
<dbReference type="PANTHER" id="PTHR13593:SF146">
    <property type="entry name" value="PLC-LIKE PHOSPHODIESTERASE"/>
    <property type="match status" value="1"/>
</dbReference>
<dbReference type="InterPro" id="IPR017946">
    <property type="entry name" value="PLC-like_Pdiesterase_TIM-brl"/>
</dbReference>
<proteinExistence type="predicted"/>
<dbReference type="Gene3D" id="3.20.20.190">
    <property type="entry name" value="Phosphatidylinositol (PI) phosphodiesterase"/>
    <property type="match status" value="1"/>
</dbReference>